<sequence length="32" mass="3465">MKIVGPDELVFGVDSVEACAAFITDFGLKHVR</sequence>
<evidence type="ECO:0000313" key="1">
    <source>
        <dbReference type="EMBL" id="MEY9451248.1"/>
    </source>
</evidence>
<protein>
    <submittedName>
        <fullName evidence="1">Uncharacterized protein</fullName>
    </submittedName>
</protein>
<comment type="caution">
    <text evidence="1">The sequence shown here is derived from an EMBL/GenBank/DDBJ whole genome shotgun (WGS) entry which is preliminary data.</text>
</comment>
<dbReference type="Proteomes" id="UP001565369">
    <property type="component" value="Unassembled WGS sequence"/>
</dbReference>
<proteinExistence type="predicted"/>
<organism evidence="1 2">
    <name type="scientific">Bradyrhizobium ottawaense</name>
    <dbReference type="NCBI Taxonomy" id="931866"/>
    <lineage>
        <taxon>Bacteria</taxon>
        <taxon>Pseudomonadati</taxon>
        <taxon>Pseudomonadota</taxon>
        <taxon>Alphaproteobacteria</taxon>
        <taxon>Hyphomicrobiales</taxon>
        <taxon>Nitrobacteraceae</taxon>
        <taxon>Bradyrhizobium</taxon>
    </lineage>
</organism>
<evidence type="ECO:0000313" key="2">
    <source>
        <dbReference type="Proteomes" id="UP001565369"/>
    </source>
</evidence>
<keyword evidence="2" id="KW-1185">Reference proteome</keyword>
<gene>
    <name evidence="1" type="ORF">ABIG07_000196</name>
</gene>
<accession>A0ABV4FJZ1</accession>
<dbReference type="EMBL" id="JBGBZJ010000002">
    <property type="protein sequence ID" value="MEY9451248.1"/>
    <property type="molecule type" value="Genomic_DNA"/>
</dbReference>
<name>A0ABV4FJZ1_9BRAD</name>
<reference evidence="1 2" key="1">
    <citation type="submission" date="2024-07" db="EMBL/GenBank/DDBJ databases">
        <title>Genomic Encyclopedia of Type Strains, Phase V (KMG-V): Genome sequencing to study the core and pangenomes of soil and plant-associated prokaryotes.</title>
        <authorList>
            <person name="Whitman W."/>
        </authorList>
    </citation>
    <scope>NUCLEOTIDE SEQUENCE [LARGE SCALE GENOMIC DNA]</scope>
    <source>
        <strain evidence="1 2">USDA 152</strain>
    </source>
</reference>